<comment type="similarity">
    <text evidence="1 8">Belongs to the TRAFAC class OBG-HflX-like GTPase superfamily. OBG GTPase family.</text>
</comment>
<dbReference type="InterPro" id="IPR036726">
    <property type="entry name" value="GTP1_OBG_dom_sf"/>
</dbReference>
<dbReference type="Pfam" id="PF01018">
    <property type="entry name" value="GTP1_OBG"/>
    <property type="match status" value="1"/>
</dbReference>
<sequence>MKFLDEAKIYIKAGNGGSGAVSFRREKYIEYGGPDGGDGGNGGNVYIKAVEGLNTLIDYRYKQHYKAERGKDGAGKNKTGHGGRDITLLVPQGTQIYDELKEELIEDLLEIDQAYMIAKGGSGGFGNSRFKSSTNRAPRTANKGTPGEDTIIWLQMKLIADCGIVGLPNAGKSTLLSRISQANPKISDYPFTTLNPVLGVVNHSDDNFIVADIPGLIEGAHEGTGLGHKFLSHIERCPMLIHMISLEEENIQQSYKIIRKEIKRYGGDLSKKPEIIVLNKSDLMNENDIQEKIKDFSDRIRSKILITSAEKYIGIEELKEKVYQLVVRQNRKSSKQEKWQPQIK</sequence>
<dbReference type="Proteomes" id="UP000253570">
    <property type="component" value="Unassembled WGS sequence"/>
</dbReference>
<feature type="binding site" evidence="8">
    <location>
        <begin position="212"/>
        <end position="215"/>
    </location>
    <ligand>
        <name>GTP</name>
        <dbReference type="ChEBI" id="CHEBI:37565"/>
    </ligand>
</feature>
<comment type="subunit">
    <text evidence="8">Monomer.</text>
</comment>
<feature type="binding site" evidence="8">
    <location>
        <position position="173"/>
    </location>
    <ligand>
        <name>Mg(2+)</name>
        <dbReference type="ChEBI" id="CHEBI:18420"/>
    </ligand>
</feature>
<feature type="binding site" evidence="8">
    <location>
        <position position="193"/>
    </location>
    <ligand>
        <name>Mg(2+)</name>
        <dbReference type="ChEBI" id="CHEBI:18420"/>
    </ligand>
</feature>
<evidence type="ECO:0000313" key="12">
    <source>
        <dbReference type="Proteomes" id="UP000253570"/>
    </source>
</evidence>
<dbReference type="InterPro" id="IPR006074">
    <property type="entry name" value="GTP1-OBG_CS"/>
</dbReference>
<dbReference type="SUPFAM" id="SSF82051">
    <property type="entry name" value="Obg GTP-binding protein N-terminal domain"/>
    <property type="match status" value="1"/>
</dbReference>
<organism evidence="11 12">
    <name type="scientific">PS1 clade bacterium</name>
    <dbReference type="NCBI Taxonomy" id="2175152"/>
    <lineage>
        <taxon>Bacteria</taxon>
        <taxon>Pseudomonadati</taxon>
        <taxon>Pseudomonadota</taxon>
        <taxon>Alphaproteobacteria</taxon>
        <taxon>PS1 clade</taxon>
    </lineage>
</organism>
<feature type="binding site" evidence="8">
    <location>
        <begin position="166"/>
        <end position="173"/>
    </location>
    <ligand>
        <name>GTP</name>
        <dbReference type="ChEBI" id="CHEBI:37565"/>
    </ligand>
</feature>
<keyword evidence="4 8" id="KW-0547">Nucleotide-binding</keyword>
<evidence type="ECO:0000313" key="11">
    <source>
        <dbReference type="EMBL" id="RCL74620.1"/>
    </source>
</evidence>
<dbReference type="PROSITE" id="PS00905">
    <property type="entry name" value="GTP1_OBG"/>
    <property type="match status" value="1"/>
</dbReference>
<feature type="binding site" evidence="8">
    <location>
        <begin position="308"/>
        <end position="310"/>
    </location>
    <ligand>
        <name>GTP</name>
        <dbReference type="ChEBI" id="CHEBI:37565"/>
    </ligand>
</feature>
<evidence type="ECO:0000256" key="7">
    <source>
        <dbReference type="ARBA" id="ARBA00023134"/>
    </source>
</evidence>
<feature type="domain" description="Obg" evidence="10">
    <location>
        <begin position="1"/>
        <end position="159"/>
    </location>
</feature>
<dbReference type="GO" id="GO:0005737">
    <property type="term" value="C:cytoplasm"/>
    <property type="evidence" value="ECO:0007669"/>
    <property type="project" value="UniProtKB-SubCell"/>
</dbReference>
<dbReference type="CDD" id="cd01898">
    <property type="entry name" value="Obg"/>
    <property type="match status" value="1"/>
</dbReference>
<keyword evidence="3 8" id="KW-0479">Metal-binding</keyword>
<evidence type="ECO:0000256" key="3">
    <source>
        <dbReference type="ARBA" id="ARBA00022723"/>
    </source>
</evidence>
<evidence type="ECO:0000256" key="4">
    <source>
        <dbReference type="ARBA" id="ARBA00022741"/>
    </source>
</evidence>
<proteinExistence type="inferred from homology"/>
<dbReference type="NCBIfam" id="TIGR02729">
    <property type="entry name" value="Obg_CgtA"/>
    <property type="match status" value="1"/>
</dbReference>
<dbReference type="SUPFAM" id="SSF52540">
    <property type="entry name" value="P-loop containing nucleoside triphosphate hydrolases"/>
    <property type="match status" value="1"/>
</dbReference>
<dbReference type="PANTHER" id="PTHR11702">
    <property type="entry name" value="DEVELOPMENTALLY REGULATED GTP-BINDING PROTEIN-RELATED"/>
    <property type="match status" value="1"/>
</dbReference>
<accession>A0A368DRZ6</accession>
<keyword evidence="7 8" id="KW-0342">GTP-binding</keyword>
<protein>
    <recommendedName>
        <fullName evidence="8">GTPase Obg</fullName>
        <ecNumber evidence="8">3.6.5.-</ecNumber>
    </recommendedName>
    <alternativeName>
        <fullName evidence="8">GTP-binding protein Obg</fullName>
    </alternativeName>
</protein>
<reference evidence="11 12" key="1">
    <citation type="journal article" date="2018" name="Microbiome">
        <title>Fine metagenomic profile of the Mediterranean stratified and mixed water columns revealed by assembly and recruitment.</title>
        <authorList>
            <person name="Haro-Moreno J.M."/>
            <person name="Lopez-Perez M."/>
            <person name="De La Torre J.R."/>
            <person name="Picazo A."/>
            <person name="Camacho A."/>
            <person name="Rodriguez-Valera F."/>
        </authorList>
    </citation>
    <scope>NUCLEOTIDE SEQUENCE [LARGE SCALE GENOMIC DNA]</scope>
    <source>
        <strain evidence="11">MED-G57</strain>
    </source>
</reference>
<evidence type="ECO:0000256" key="8">
    <source>
        <dbReference type="HAMAP-Rule" id="MF_01454"/>
    </source>
</evidence>
<dbReference type="GO" id="GO:0043022">
    <property type="term" value="F:ribosome binding"/>
    <property type="evidence" value="ECO:0007669"/>
    <property type="project" value="UniProtKB-ARBA"/>
</dbReference>
<dbReference type="PANTHER" id="PTHR11702:SF31">
    <property type="entry name" value="MITOCHONDRIAL RIBOSOME-ASSOCIATED GTPASE 2"/>
    <property type="match status" value="1"/>
</dbReference>
<dbReference type="GO" id="GO:0000287">
    <property type="term" value="F:magnesium ion binding"/>
    <property type="evidence" value="ECO:0007669"/>
    <property type="project" value="InterPro"/>
</dbReference>
<dbReference type="GO" id="GO:0042254">
    <property type="term" value="P:ribosome biogenesis"/>
    <property type="evidence" value="ECO:0007669"/>
    <property type="project" value="UniProtKB-UniRule"/>
</dbReference>
<evidence type="ECO:0000256" key="1">
    <source>
        <dbReference type="ARBA" id="ARBA00007699"/>
    </source>
</evidence>
<dbReference type="EC" id="3.6.5.-" evidence="8"/>
<comment type="cofactor">
    <cofactor evidence="8">
        <name>Mg(2+)</name>
        <dbReference type="ChEBI" id="CHEBI:18420"/>
    </cofactor>
</comment>
<gene>
    <name evidence="8" type="primary">obg</name>
    <name evidence="11" type="ORF">DBW71_00295</name>
</gene>
<comment type="subcellular location">
    <subcellularLocation>
        <location evidence="8">Cytoplasm</location>
    </subcellularLocation>
</comment>
<dbReference type="NCBIfam" id="NF008955">
    <property type="entry name" value="PRK12297.1"/>
    <property type="match status" value="1"/>
</dbReference>
<dbReference type="Pfam" id="PF01926">
    <property type="entry name" value="MMR_HSR1"/>
    <property type="match status" value="1"/>
</dbReference>
<dbReference type="HAMAP" id="MF_01454">
    <property type="entry name" value="GTPase_Obg"/>
    <property type="match status" value="1"/>
</dbReference>
<feature type="domain" description="OBG-type G" evidence="9">
    <location>
        <begin position="160"/>
        <end position="327"/>
    </location>
</feature>
<dbReference type="InterPro" id="IPR027417">
    <property type="entry name" value="P-loop_NTPase"/>
</dbReference>
<dbReference type="Gene3D" id="2.70.210.12">
    <property type="entry name" value="GTP1/OBG domain"/>
    <property type="match status" value="1"/>
</dbReference>
<feature type="binding site" evidence="8">
    <location>
        <begin position="191"/>
        <end position="195"/>
    </location>
    <ligand>
        <name>GTP</name>
        <dbReference type="ChEBI" id="CHEBI:37565"/>
    </ligand>
</feature>
<dbReference type="PRINTS" id="PR00326">
    <property type="entry name" value="GTP1OBG"/>
</dbReference>
<dbReference type="EMBL" id="QOQD01000001">
    <property type="protein sequence ID" value="RCL74620.1"/>
    <property type="molecule type" value="Genomic_DNA"/>
</dbReference>
<keyword evidence="5 8" id="KW-0378">Hydrolase</keyword>
<comment type="function">
    <text evidence="8">An essential GTPase which binds GTP, GDP and possibly (p)ppGpp with moderate affinity, with high nucleotide exchange rates and a fairly low GTP hydrolysis rate. Plays a role in control of the cell cycle, stress response, ribosome biogenesis and in those bacteria that undergo differentiation, in morphogenesis control.</text>
</comment>
<keyword evidence="2 8" id="KW-0963">Cytoplasm</keyword>
<keyword evidence="6 8" id="KW-0460">Magnesium</keyword>
<dbReference type="GO" id="GO:0003924">
    <property type="term" value="F:GTPase activity"/>
    <property type="evidence" value="ECO:0007669"/>
    <property type="project" value="UniProtKB-UniRule"/>
</dbReference>
<name>A0A368DRZ6_9PROT</name>
<dbReference type="PROSITE" id="PS51710">
    <property type="entry name" value="G_OBG"/>
    <property type="match status" value="1"/>
</dbReference>
<dbReference type="PIRSF" id="PIRSF002401">
    <property type="entry name" value="GTP_bd_Obg/CgtA"/>
    <property type="match status" value="1"/>
</dbReference>
<dbReference type="Gene3D" id="3.40.50.300">
    <property type="entry name" value="P-loop containing nucleotide triphosphate hydrolases"/>
    <property type="match status" value="1"/>
</dbReference>
<dbReference type="InterPro" id="IPR045086">
    <property type="entry name" value="OBG_GTPase"/>
</dbReference>
<dbReference type="InterPro" id="IPR031167">
    <property type="entry name" value="G_OBG"/>
</dbReference>
<feature type="binding site" evidence="8">
    <location>
        <begin position="279"/>
        <end position="282"/>
    </location>
    <ligand>
        <name>GTP</name>
        <dbReference type="ChEBI" id="CHEBI:37565"/>
    </ligand>
</feature>
<comment type="caution">
    <text evidence="11">The sequence shown here is derived from an EMBL/GenBank/DDBJ whole genome shotgun (WGS) entry which is preliminary data.</text>
</comment>
<dbReference type="GO" id="GO:0005525">
    <property type="term" value="F:GTP binding"/>
    <property type="evidence" value="ECO:0007669"/>
    <property type="project" value="UniProtKB-UniRule"/>
</dbReference>
<dbReference type="InterPro" id="IPR006169">
    <property type="entry name" value="GTP1_OBG_dom"/>
</dbReference>
<dbReference type="FunFam" id="2.70.210.12:FF:000001">
    <property type="entry name" value="GTPase Obg"/>
    <property type="match status" value="1"/>
</dbReference>
<evidence type="ECO:0000256" key="6">
    <source>
        <dbReference type="ARBA" id="ARBA00022842"/>
    </source>
</evidence>
<dbReference type="PROSITE" id="PS51883">
    <property type="entry name" value="OBG"/>
    <property type="match status" value="1"/>
</dbReference>
<evidence type="ECO:0000259" key="9">
    <source>
        <dbReference type="PROSITE" id="PS51710"/>
    </source>
</evidence>
<dbReference type="NCBIfam" id="NF008956">
    <property type="entry name" value="PRK12299.1"/>
    <property type="match status" value="1"/>
</dbReference>
<dbReference type="InterPro" id="IPR005225">
    <property type="entry name" value="Small_GTP-bd"/>
</dbReference>
<evidence type="ECO:0000259" key="10">
    <source>
        <dbReference type="PROSITE" id="PS51883"/>
    </source>
</evidence>
<dbReference type="NCBIfam" id="TIGR00231">
    <property type="entry name" value="small_GTP"/>
    <property type="match status" value="1"/>
</dbReference>
<dbReference type="InterPro" id="IPR006073">
    <property type="entry name" value="GTP-bd"/>
</dbReference>
<evidence type="ECO:0000256" key="5">
    <source>
        <dbReference type="ARBA" id="ARBA00022801"/>
    </source>
</evidence>
<dbReference type="InterPro" id="IPR014100">
    <property type="entry name" value="GTP-bd_Obg/CgtA"/>
</dbReference>
<dbReference type="AlphaFoldDB" id="A0A368DRZ6"/>
<evidence type="ECO:0000256" key="2">
    <source>
        <dbReference type="ARBA" id="ARBA00022490"/>
    </source>
</evidence>